<name>A0A2G3AAF9_CAPAN</name>
<comment type="caution">
    <text evidence="1">The sequence shown here is derived from an EMBL/GenBank/DDBJ whole genome shotgun (WGS) entry which is preliminary data.</text>
</comment>
<sequence>MDQGNPDALPAIPHAKQAMEDLDLALRLGPPSPIKEAFERELSTFLSFFGNREVRRDVLEGTIRKLDLNNASLERLFFKDPKTYVGTFQQNDCCFHRVEGFIKGFKRVGEKGRMSVG</sequence>
<evidence type="ECO:0000313" key="1">
    <source>
        <dbReference type="EMBL" id="PHT91163.1"/>
    </source>
</evidence>
<protein>
    <submittedName>
        <fullName evidence="1">Uncharacterized protein</fullName>
    </submittedName>
</protein>
<gene>
    <name evidence="1" type="ORF">T459_06276</name>
</gene>
<dbReference type="AlphaFoldDB" id="A0A2G3AAF9"/>
<accession>A0A2G3AAF9</accession>
<keyword evidence="2" id="KW-1185">Reference proteome</keyword>
<proteinExistence type="predicted"/>
<organism evidence="1 2">
    <name type="scientific">Capsicum annuum</name>
    <name type="common">Capsicum pepper</name>
    <dbReference type="NCBI Taxonomy" id="4072"/>
    <lineage>
        <taxon>Eukaryota</taxon>
        <taxon>Viridiplantae</taxon>
        <taxon>Streptophyta</taxon>
        <taxon>Embryophyta</taxon>
        <taxon>Tracheophyta</taxon>
        <taxon>Spermatophyta</taxon>
        <taxon>Magnoliopsida</taxon>
        <taxon>eudicotyledons</taxon>
        <taxon>Gunneridae</taxon>
        <taxon>Pentapetalae</taxon>
        <taxon>asterids</taxon>
        <taxon>lamiids</taxon>
        <taxon>Solanales</taxon>
        <taxon>Solanaceae</taxon>
        <taxon>Solanoideae</taxon>
        <taxon>Capsiceae</taxon>
        <taxon>Capsicum</taxon>
    </lineage>
</organism>
<reference evidence="1 2" key="2">
    <citation type="journal article" date="2017" name="Genome Biol.">
        <title>New reference genome sequences of hot pepper reveal the massive evolution of plant disease-resistance genes by retroduplication.</title>
        <authorList>
            <person name="Kim S."/>
            <person name="Park J."/>
            <person name="Yeom S.I."/>
            <person name="Kim Y.M."/>
            <person name="Seo E."/>
            <person name="Kim K.T."/>
            <person name="Kim M.S."/>
            <person name="Lee J.M."/>
            <person name="Cheong K."/>
            <person name="Shin H.S."/>
            <person name="Kim S.B."/>
            <person name="Han K."/>
            <person name="Lee J."/>
            <person name="Park M."/>
            <person name="Lee H.A."/>
            <person name="Lee H.Y."/>
            <person name="Lee Y."/>
            <person name="Oh S."/>
            <person name="Lee J.H."/>
            <person name="Choi E."/>
            <person name="Choi E."/>
            <person name="Lee S.E."/>
            <person name="Jeon J."/>
            <person name="Kim H."/>
            <person name="Choi G."/>
            <person name="Song H."/>
            <person name="Lee J."/>
            <person name="Lee S.C."/>
            <person name="Kwon J.K."/>
            <person name="Lee H.Y."/>
            <person name="Koo N."/>
            <person name="Hong Y."/>
            <person name="Kim R.W."/>
            <person name="Kang W.H."/>
            <person name="Huh J.H."/>
            <person name="Kang B.C."/>
            <person name="Yang T.J."/>
            <person name="Lee Y.H."/>
            <person name="Bennetzen J.L."/>
            <person name="Choi D."/>
        </authorList>
    </citation>
    <scope>NUCLEOTIDE SEQUENCE [LARGE SCALE GENOMIC DNA]</scope>
    <source>
        <strain evidence="2">cv. CM334</strain>
    </source>
</reference>
<dbReference type="Gramene" id="PHT91163">
    <property type="protein sequence ID" value="PHT91163"/>
    <property type="gene ID" value="T459_06276"/>
</dbReference>
<reference evidence="1 2" key="1">
    <citation type="journal article" date="2014" name="Nat. Genet.">
        <title>Genome sequence of the hot pepper provides insights into the evolution of pungency in Capsicum species.</title>
        <authorList>
            <person name="Kim S."/>
            <person name="Park M."/>
            <person name="Yeom S.I."/>
            <person name="Kim Y.M."/>
            <person name="Lee J.M."/>
            <person name="Lee H.A."/>
            <person name="Seo E."/>
            <person name="Choi J."/>
            <person name="Cheong K."/>
            <person name="Kim K.T."/>
            <person name="Jung K."/>
            <person name="Lee G.W."/>
            <person name="Oh S.K."/>
            <person name="Bae C."/>
            <person name="Kim S.B."/>
            <person name="Lee H.Y."/>
            <person name="Kim S.Y."/>
            <person name="Kim M.S."/>
            <person name="Kang B.C."/>
            <person name="Jo Y.D."/>
            <person name="Yang H.B."/>
            <person name="Jeong H.J."/>
            <person name="Kang W.H."/>
            <person name="Kwon J.K."/>
            <person name="Shin C."/>
            <person name="Lim J.Y."/>
            <person name="Park J.H."/>
            <person name="Huh J.H."/>
            <person name="Kim J.S."/>
            <person name="Kim B.D."/>
            <person name="Cohen O."/>
            <person name="Paran I."/>
            <person name="Suh M.C."/>
            <person name="Lee S.B."/>
            <person name="Kim Y.K."/>
            <person name="Shin Y."/>
            <person name="Noh S.J."/>
            <person name="Park J."/>
            <person name="Seo Y.S."/>
            <person name="Kwon S.Y."/>
            <person name="Kim H.A."/>
            <person name="Park J.M."/>
            <person name="Kim H.J."/>
            <person name="Choi S.B."/>
            <person name="Bosland P.W."/>
            <person name="Reeves G."/>
            <person name="Jo S.H."/>
            <person name="Lee B.W."/>
            <person name="Cho H.T."/>
            <person name="Choi H.S."/>
            <person name="Lee M.S."/>
            <person name="Yu Y."/>
            <person name="Do Choi Y."/>
            <person name="Park B.S."/>
            <person name="van Deynze A."/>
            <person name="Ashrafi H."/>
            <person name="Hill T."/>
            <person name="Kim W.T."/>
            <person name="Pai H.S."/>
            <person name="Ahn H.K."/>
            <person name="Yeam I."/>
            <person name="Giovannoni J.J."/>
            <person name="Rose J.K."/>
            <person name="Sorensen I."/>
            <person name="Lee S.J."/>
            <person name="Kim R.W."/>
            <person name="Choi I.Y."/>
            <person name="Choi B.S."/>
            <person name="Lim J.S."/>
            <person name="Lee Y.H."/>
            <person name="Choi D."/>
        </authorList>
    </citation>
    <scope>NUCLEOTIDE SEQUENCE [LARGE SCALE GENOMIC DNA]</scope>
    <source>
        <strain evidence="2">cv. CM334</strain>
    </source>
</reference>
<dbReference type="Proteomes" id="UP000222542">
    <property type="component" value="Unassembled WGS sequence"/>
</dbReference>
<evidence type="ECO:0000313" key="2">
    <source>
        <dbReference type="Proteomes" id="UP000222542"/>
    </source>
</evidence>
<dbReference type="EMBL" id="AYRZ02000002">
    <property type="protein sequence ID" value="PHT91163.1"/>
    <property type="molecule type" value="Genomic_DNA"/>
</dbReference>